<dbReference type="PANTHER" id="PTHR12149">
    <property type="entry name" value="FRUCTOSAMINE 3 KINASE-RELATED PROTEIN"/>
    <property type="match status" value="1"/>
</dbReference>
<proteinExistence type="inferred from homology"/>
<organism evidence="3 4">
    <name type="scientific">Algivirga pacifica</name>
    <dbReference type="NCBI Taxonomy" id="1162670"/>
    <lineage>
        <taxon>Bacteria</taxon>
        <taxon>Pseudomonadati</taxon>
        <taxon>Bacteroidota</taxon>
        <taxon>Cytophagia</taxon>
        <taxon>Cytophagales</taxon>
        <taxon>Flammeovirgaceae</taxon>
        <taxon>Algivirga</taxon>
    </lineage>
</organism>
<keyword evidence="2 3" id="KW-0418">Kinase</keyword>
<dbReference type="InterPro" id="IPR016477">
    <property type="entry name" value="Fructo-/Ketosamine-3-kinase"/>
</dbReference>
<evidence type="ECO:0000256" key="1">
    <source>
        <dbReference type="ARBA" id="ARBA00009460"/>
    </source>
</evidence>
<dbReference type="PIRSF" id="PIRSF006221">
    <property type="entry name" value="Ketosamine-3-kinase"/>
    <property type="match status" value="1"/>
</dbReference>
<comment type="caution">
    <text evidence="3">The sequence shown here is derived from an EMBL/GenBank/DDBJ whole genome shotgun (WGS) entry which is preliminary data.</text>
</comment>
<dbReference type="PANTHER" id="PTHR12149:SF8">
    <property type="entry name" value="PROTEIN-RIBULOSAMINE 3-KINASE"/>
    <property type="match status" value="1"/>
</dbReference>
<dbReference type="Gene3D" id="3.30.200.20">
    <property type="entry name" value="Phosphorylase Kinase, domain 1"/>
    <property type="match status" value="1"/>
</dbReference>
<accession>A0ABP9D5Z6</accession>
<keyword evidence="2" id="KW-0808">Transferase</keyword>
<dbReference type="InterPro" id="IPR011009">
    <property type="entry name" value="Kinase-like_dom_sf"/>
</dbReference>
<evidence type="ECO:0000313" key="4">
    <source>
        <dbReference type="Proteomes" id="UP001500298"/>
    </source>
</evidence>
<dbReference type="GO" id="GO:0016301">
    <property type="term" value="F:kinase activity"/>
    <property type="evidence" value="ECO:0007669"/>
    <property type="project" value="UniProtKB-KW"/>
</dbReference>
<protein>
    <submittedName>
        <fullName evidence="3">Fructosamine kinase family protein</fullName>
    </submittedName>
</protein>
<dbReference type="Proteomes" id="UP001500298">
    <property type="component" value="Unassembled WGS sequence"/>
</dbReference>
<comment type="similarity">
    <text evidence="1 2">Belongs to the fructosamine kinase family.</text>
</comment>
<evidence type="ECO:0000256" key="2">
    <source>
        <dbReference type="PIRNR" id="PIRNR006221"/>
    </source>
</evidence>
<keyword evidence="4" id="KW-1185">Reference proteome</keyword>
<dbReference type="EMBL" id="BAABJX010000018">
    <property type="protein sequence ID" value="GAA4827150.1"/>
    <property type="molecule type" value="Genomic_DNA"/>
</dbReference>
<dbReference type="SUPFAM" id="SSF56112">
    <property type="entry name" value="Protein kinase-like (PK-like)"/>
    <property type="match status" value="1"/>
</dbReference>
<dbReference type="Gene3D" id="3.90.1200.10">
    <property type="match status" value="1"/>
</dbReference>
<dbReference type="Pfam" id="PF03881">
    <property type="entry name" value="Fructosamin_kin"/>
    <property type="match status" value="1"/>
</dbReference>
<name>A0ABP9D5Z6_9BACT</name>
<gene>
    <name evidence="3" type="ORF">GCM10023331_09890</name>
</gene>
<sequence>MSSDFYPSLLQEKLQTTAYDLSIHSIGGGCINETVLVEVNKRQFFVKTNPDQSLDFFEKEQQGLQLLRQKVQGLVIPEVYFVGEHQGIPTFVMEYVLPSTKGKNEVFFDNLGRGLAELHLHAQSTFGLEVNNYIGALPQSNRQHSTWLDFFMEERLFRQFQLAVKKGFLAESTLLKVSGLSKVLEGVFPDENPALLHGDLWSGNCMPTNGQKACLYDPAVYYGHREMELAFTKLFGGFSERFYEAYGEVFPIASGFEGRVAIYNLYPLMVHVNLFGMGYYREVEETLNRFV</sequence>
<reference evidence="4" key="1">
    <citation type="journal article" date="2019" name="Int. J. Syst. Evol. Microbiol.">
        <title>The Global Catalogue of Microorganisms (GCM) 10K type strain sequencing project: providing services to taxonomists for standard genome sequencing and annotation.</title>
        <authorList>
            <consortium name="The Broad Institute Genomics Platform"/>
            <consortium name="The Broad Institute Genome Sequencing Center for Infectious Disease"/>
            <person name="Wu L."/>
            <person name="Ma J."/>
        </authorList>
    </citation>
    <scope>NUCLEOTIDE SEQUENCE [LARGE SCALE GENOMIC DNA]</scope>
    <source>
        <strain evidence="4">JCM 18326</strain>
    </source>
</reference>
<dbReference type="RefSeq" id="WP_345369705.1">
    <property type="nucleotide sequence ID" value="NZ_BAABJX010000018.1"/>
</dbReference>
<evidence type="ECO:0000313" key="3">
    <source>
        <dbReference type="EMBL" id="GAA4827150.1"/>
    </source>
</evidence>